<accession>A0ABY7BZW0</accession>
<gene>
    <name evidence="2" type="ORF">OH818_22745</name>
</gene>
<organism evidence="2 3">
    <name type="scientific">Jiella pelagia</name>
    <dbReference type="NCBI Taxonomy" id="2986949"/>
    <lineage>
        <taxon>Bacteria</taxon>
        <taxon>Pseudomonadati</taxon>
        <taxon>Pseudomonadota</taxon>
        <taxon>Alphaproteobacteria</taxon>
        <taxon>Hyphomicrobiales</taxon>
        <taxon>Aurantimonadaceae</taxon>
        <taxon>Jiella</taxon>
    </lineage>
</organism>
<evidence type="ECO:0000313" key="3">
    <source>
        <dbReference type="Proteomes" id="UP001164020"/>
    </source>
</evidence>
<dbReference type="Proteomes" id="UP001164020">
    <property type="component" value="Chromosome"/>
</dbReference>
<dbReference type="EMBL" id="CP114029">
    <property type="protein sequence ID" value="WAP68170.1"/>
    <property type="molecule type" value="Genomic_DNA"/>
</dbReference>
<dbReference type="Pfam" id="PF11860">
    <property type="entry name" value="Muramidase"/>
    <property type="match status" value="1"/>
</dbReference>
<dbReference type="InterPro" id="IPR024408">
    <property type="entry name" value="Muramidase"/>
</dbReference>
<reference evidence="2" key="1">
    <citation type="submission" date="2022-12" db="EMBL/GenBank/DDBJ databases">
        <title>Jiella pelagia sp. nov., isolated from phosphonate enriched culture of Northwest Pacific surface seawater.</title>
        <authorList>
            <person name="Shin D.Y."/>
            <person name="Hwang C.Y."/>
        </authorList>
    </citation>
    <scope>NUCLEOTIDE SEQUENCE</scope>
    <source>
        <strain evidence="2">HL-NP1</strain>
    </source>
</reference>
<feature type="domain" description="N-acetylmuramidase" evidence="1">
    <location>
        <begin position="26"/>
        <end position="194"/>
    </location>
</feature>
<sequence>MNFVGTGIRLTATDYQDAANFLKTGVAEIRAVVEVEAAGRGFFPDNRPKILFEPHVFYRQLGPGMERDAAVQAGVAYKKWKTKPYPKSANERYQQLATAMNINITMALRSASWGLPQMMGFNYTVCGYAGVISMVEDFKKGERQQLVAMLKFFQSRGIDDDLRAHRWVDFAGPYNGPGQAVFYANKLKAAYEKFSQHALVAVMAVMAVPETAEDEDEAAMA</sequence>
<name>A0ABY7BZW0_9HYPH</name>
<dbReference type="RefSeq" id="WP_268880642.1">
    <property type="nucleotide sequence ID" value="NZ_CP114029.1"/>
</dbReference>
<keyword evidence="3" id="KW-1185">Reference proteome</keyword>
<evidence type="ECO:0000259" key="1">
    <source>
        <dbReference type="Pfam" id="PF11860"/>
    </source>
</evidence>
<protein>
    <submittedName>
        <fullName evidence="2">N-acetylmuramidase family protein</fullName>
    </submittedName>
</protein>
<evidence type="ECO:0000313" key="2">
    <source>
        <dbReference type="EMBL" id="WAP68170.1"/>
    </source>
</evidence>
<proteinExistence type="predicted"/>